<name>A0A9P4J5Z9_9PEZI</name>
<dbReference type="EMBL" id="ML996083">
    <property type="protein sequence ID" value="KAF2155271.1"/>
    <property type="molecule type" value="Genomic_DNA"/>
</dbReference>
<sequence>MCGRCRWVAATLRLWNCRNLKGREGQRRISNHKLDRPRAVREAAKAIARCEPRDTANREGADEGDRPWCGCAILPHSGPCRLKMWPHRVDQTARGLERAECSGRGLKLMVRRPRILRSEIPDCARSSRRPAVLPHPRMRLLSGTRYISRSPTGSERSCAARLPLHRRWARHSTSHVNCRVASSTWRAETWHLDRRWLAVDPDTMWGPRHVMGLPESIGYRQRRNSRWLKWRDRRNHHPSTTRRRRIWLFCRRTGCK</sequence>
<gene>
    <name evidence="1" type="ORF">K461DRAFT_110854</name>
</gene>
<protein>
    <submittedName>
        <fullName evidence="1">Uncharacterized protein</fullName>
    </submittedName>
</protein>
<keyword evidence="2" id="KW-1185">Reference proteome</keyword>
<accession>A0A9P4J5Z9</accession>
<reference evidence="1" key="1">
    <citation type="journal article" date="2020" name="Stud. Mycol.">
        <title>101 Dothideomycetes genomes: a test case for predicting lifestyles and emergence of pathogens.</title>
        <authorList>
            <person name="Haridas S."/>
            <person name="Albert R."/>
            <person name="Binder M."/>
            <person name="Bloem J."/>
            <person name="Labutti K."/>
            <person name="Salamov A."/>
            <person name="Andreopoulos B."/>
            <person name="Baker S."/>
            <person name="Barry K."/>
            <person name="Bills G."/>
            <person name="Bluhm B."/>
            <person name="Cannon C."/>
            <person name="Castanera R."/>
            <person name="Culley D."/>
            <person name="Daum C."/>
            <person name="Ezra D."/>
            <person name="Gonzalez J."/>
            <person name="Henrissat B."/>
            <person name="Kuo A."/>
            <person name="Liang C."/>
            <person name="Lipzen A."/>
            <person name="Lutzoni F."/>
            <person name="Magnuson J."/>
            <person name="Mondo S."/>
            <person name="Nolan M."/>
            <person name="Ohm R."/>
            <person name="Pangilinan J."/>
            <person name="Park H.-J."/>
            <person name="Ramirez L."/>
            <person name="Alfaro M."/>
            <person name="Sun H."/>
            <person name="Tritt A."/>
            <person name="Yoshinaga Y."/>
            <person name="Zwiers L.-H."/>
            <person name="Turgeon B."/>
            <person name="Goodwin S."/>
            <person name="Spatafora J."/>
            <person name="Crous P."/>
            <person name="Grigoriev I."/>
        </authorList>
    </citation>
    <scope>NUCLEOTIDE SEQUENCE</scope>
    <source>
        <strain evidence="1">CBS 260.36</strain>
    </source>
</reference>
<organism evidence="1 2">
    <name type="scientific">Myriangium duriaei CBS 260.36</name>
    <dbReference type="NCBI Taxonomy" id="1168546"/>
    <lineage>
        <taxon>Eukaryota</taxon>
        <taxon>Fungi</taxon>
        <taxon>Dikarya</taxon>
        <taxon>Ascomycota</taxon>
        <taxon>Pezizomycotina</taxon>
        <taxon>Dothideomycetes</taxon>
        <taxon>Dothideomycetidae</taxon>
        <taxon>Myriangiales</taxon>
        <taxon>Myriangiaceae</taxon>
        <taxon>Myriangium</taxon>
    </lineage>
</organism>
<dbReference type="AlphaFoldDB" id="A0A9P4J5Z9"/>
<proteinExistence type="predicted"/>
<dbReference type="Proteomes" id="UP000799439">
    <property type="component" value="Unassembled WGS sequence"/>
</dbReference>
<comment type="caution">
    <text evidence="1">The sequence shown here is derived from an EMBL/GenBank/DDBJ whole genome shotgun (WGS) entry which is preliminary data.</text>
</comment>
<evidence type="ECO:0000313" key="2">
    <source>
        <dbReference type="Proteomes" id="UP000799439"/>
    </source>
</evidence>
<evidence type="ECO:0000313" key="1">
    <source>
        <dbReference type="EMBL" id="KAF2155271.1"/>
    </source>
</evidence>